<organism evidence="1 2">
    <name type="scientific">Flavobacterium xinjiangense</name>
    <dbReference type="NCBI Taxonomy" id="178356"/>
    <lineage>
        <taxon>Bacteria</taxon>
        <taxon>Pseudomonadati</taxon>
        <taxon>Bacteroidota</taxon>
        <taxon>Flavobacteriia</taxon>
        <taxon>Flavobacteriales</taxon>
        <taxon>Flavobacteriaceae</taxon>
        <taxon>Flavobacterium</taxon>
    </lineage>
</organism>
<keyword evidence="2" id="KW-1185">Reference proteome</keyword>
<dbReference type="Proteomes" id="UP000184092">
    <property type="component" value="Unassembled WGS sequence"/>
</dbReference>
<evidence type="ECO:0000313" key="1">
    <source>
        <dbReference type="EMBL" id="SHN04996.1"/>
    </source>
</evidence>
<dbReference type="AlphaFoldDB" id="A0A1M7NM27"/>
<protein>
    <submittedName>
        <fullName evidence="1">Uncharacterized protein</fullName>
    </submittedName>
</protein>
<reference evidence="2" key="1">
    <citation type="submission" date="2016-11" db="EMBL/GenBank/DDBJ databases">
        <authorList>
            <person name="Varghese N."/>
            <person name="Submissions S."/>
        </authorList>
    </citation>
    <scope>NUCLEOTIDE SEQUENCE [LARGE SCALE GENOMIC DNA]</scope>
    <source>
        <strain evidence="2">CGMCC 1.2749</strain>
    </source>
</reference>
<dbReference type="STRING" id="178356.SAMN05216269_111111"/>
<accession>A0A1M7NM27</accession>
<dbReference type="EMBL" id="FRCL01000011">
    <property type="protein sequence ID" value="SHN04996.1"/>
    <property type="molecule type" value="Genomic_DNA"/>
</dbReference>
<gene>
    <name evidence="1" type="ORF">SAMN05216269_111111</name>
</gene>
<sequence>MQRFDYWKKIVNLQTQNNNVKQKVTVSLYLFC</sequence>
<name>A0A1M7NM27_9FLAO</name>
<proteinExistence type="predicted"/>
<evidence type="ECO:0000313" key="2">
    <source>
        <dbReference type="Proteomes" id="UP000184092"/>
    </source>
</evidence>